<gene>
    <name evidence="1" type="ORF">MO867_18530</name>
</gene>
<reference evidence="1" key="1">
    <citation type="journal article" date="2022" name="Arch. Microbiol.">
        <title>Microbulbifer okhotskensis sp. nov., isolated from a deep bottom sediment of the Okhotsk Sea.</title>
        <authorList>
            <person name="Romanenko L."/>
            <person name="Kurilenko V."/>
            <person name="Otstavnykh N."/>
            <person name="Velansky P."/>
            <person name="Isaeva M."/>
            <person name="Mikhailov V."/>
        </authorList>
    </citation>
    <scope>NUCLEOTIDE SEQUENCE</scope>
    <source>
        <strain evidence="1">OS29</strain>
    </source>
</reference>
<dbReference type="InterPro" id="IPR009225">
    <property type="entry name" value="Phage_head_completion_GpL"/>
</dbReference>
<dbReference type="EMBL" id="JALBWM010000123">
    <property type="protein sequence ID" value="MCO1336333.1"/>
    <property type="molecule type" value="Genomic_DNA"/>
</dbReference>
<dbReference type="Pfam" id="PF05926">
    <property type="entry name" value="Phage_GPL"/>
    <property type="match status" value="1"/>
</dbReference>
<organism evidence="1 2">
    <name type="scientific">Microbulbifer okhotskensis</name>
    <dbReference type="NCBI Taxonomy" id="2926617"/>
    <lineage>
        <taxon>Bacteria</taxon>
        <taxon>Pseudomonadati</taxon>
        <taxon>Pseudomonadota</taxon>
        <taxon>Gammaproteobacteria</taxon>
        <taxon>Cellvibrionales</taxon>
        <taxon>Microbulbiferaceae</taxon>
        <taxon>Microbulbifer</taxon>
    </lineage>
</organism>
<dbReference type="Proteomes" id="UP001139028">
    <property type="component" value="Unassembled WGS sequence"/>
</dbReference>
<name>A0A9X2EVN8_9GAMM</name>
<proteinExistence type="predicted"/>
<dbReference type="RefSeq" id="WP_252471925.1">
    <property type="nucleotide sequence ID" value="NZ_JALBWM010000123.1"/>
</dbReference>
<sequence length="160" mass="18239">LKELIVMGFTGRPTSYLETVLQNSGFFPDISLGDYQRMYGVPADFMQEKVEHLLRLAMLDVNDNLQEQQTTWQEEGYSTLAEVPAELIGDKSRLLVQYQRAVFALATAMAFRQFATVTRREVGEHQAAQSLETEQMYRAESDRAVRRLRGISTNITAEII</sequence>
<feature type="non-terminal residue" evidence="1">
    <location>
        <position position="1"/>
    </location>
</feature>
<dbReference type="AlphaFoldDB" id="A0A9X2EVN8"/>
<protein>
    <submittedName>
        <fullName evidence="1">Head completion/stabilization protein</fullName>
    </submittedName>
</protein>
<evidence type="ECO:0000313" key="2">
    <source>
        <dbReference type="Proteomes" id="UP001139028"/>
    </source>
</evidence>
<accession>A0A9X2EVN8</accession>
<comment type="caution">
    <text evidence="1">The sequence shown here is derived from an EMBL/GenBank/DDBJ whole genome shotgun (WGS) entry which is preliminary data.</text>
</comment>
<evidence type="ECO:0000313" key="1">
    <source>
        <dbReference type="EMBL" id="MCO1336333.1"/>
    </source>
</evidence>
<keyword evidence="2" id="KW-1185">Reference proteome</keyword>